<organism evidence="1 2">
    <name type="scientific">Hoyosella altamirensis</name>
    <dbReference type="NCBI Taxonomy" id="616997"/>
    <lineage>
        <taxon>Bacteria</taxon>
        <taxon>Bacillati</taxon>
        <taxon>Actinomycetota</taxon>
        <taxon>Actinomycetes</taxon>
        <taxon>Mycobacteriales</taxon>
        <taxon>Hoyosellaceae</taxon>
        <taxon>Hoyosella</taxon>
    </lineage>
</organism>
<dbReference type="RefSeq" id="WP_064438388.1">
    <property type="nucleotide sequence ID" value="NZ_BDDI01000001.1"/>
</dbReference>
<evidence type="ECO:0000313" key="2">
    <source>
        <dbReference type="Proteomes" id="UP000567922"/>
    </source>
</evidence>
<dbReference type="AlphaFoldDB" id="A0A839RUW3"/>
<sequence>MTYENPNNDYPGLVRAALDRALADPFAPTPMGDQMDAALAGRRYSPAAAFDPAVAQAVRHLINAPAGAASPERLYAAGLNTPMFSNQPDMPHGMYSSGLEAQVIGPVGVRRVRWADVAACESWGTEWPVPPAYSVFRVCRRILWHFARTCKWCRTGVPDPYIGMWGMVVSMGASVGLFGTCTDCWQRFNDSTNGTGFDFVGVDDWEHDNGWPVDAMC</sequence>
<reference evidence="1 2" key="1">
    <citation type="submission" date="2020-08" db="EMBL/GenBank/DDBJ databases">
        <title>Sequencing the genomes of 1000 actinobacteria strains.</title>
        <authorList>
            <person name="Klenk H.-P."/>
        </authorList>
    </citation>
    <scope>NUCLEOTIDE SEQUENCE [LARGE SCALE GENOMIC DNA]</scope>
    <source>
        <strain evidence="1 2">DSM 45258</strain>
    </source>
</reference>
<comment type="caution">
    <text evidence="1">The sequence shown here is derived from an EMBL/GenBank/DDBJ whole genome shotgun (WGS) entry which is preliminary data.</text>
</comment>
<name>A0A839RUW3_9ACTN</name>
<evidence type="ECO:0000313" key="1">
    <source>
        <dbReference type="EMBL" id="MBB3039591.1"/>
    </source>
</evidence>
<keyword evidence="2" id="KW-1185">Reference proteome</keyword>
<accession>A0A839RUW3</accession>
<protein>
    <submittedName>
        <fullName evidence="1">Uncharacterized protein</fullName>
    </submittedName>
</protein>
<dbReference type="EMBL" id="JACHWS010000004">
    <property type="protein sequence ID" value="MBB3039591.1"/>
    <property type="molecule type" value="Genomic_DNA"/>
</dbReference>
<proteinExistence type="predicted"/>
<gene>
    <name evidence="1" type="ORF">FHU29_004079</name>
</gene>
<dbReference type="Proteomes" id="UP000567922">
    <property type="component" value="Unassembled WGS sequence"/>
</dbReference>